<reference evidence="2" key="1">
    <citation type="journal article" date="2020" name="Stud. Mycol.">
        <title>101 Dothideomycetes genomes: a test case for predicting lifestyles and emergence of pathogens.</title>
        <authorList>
            <person name="Haridas S."/>
            <person name="Albert R."/>
            <person name="Binder M."/>
            <person name="Bloem J."/>
            <person name="Labutti K."/>
            <person name="Salamov A."/>
            <person name="Andreopoulos B."/>
            <person name="Baker S."/>
            <person name="Barry K."/>
            <person name="Bills G."/>
            <person name="Bluhm B."/>
            <person name="Cannon C."/>
            <person name="Castanera R."/>
            <person name="Culley D."/>
            <person name="Daum C."/>
            <person name="Ezra D."/>
            <person name="Gonzalez J."/>
            <person name="Henrissat B."/>
            <person name="Kuo A."/>
            <person name="Liang C."/>
            <person name="Lipzen A."/>
            <person name="Lutzoni F."/>
            <person name="Magnuson J."/>
            <person name="Mondo S."/>
            <person name="Nolan M."/>
            <person name="Ohm R."/>
            <person name="Pangilinan J."/>
            <person name="Park H.-J."/>
            <person name="Ramirez L."/>
            <person name="Alfaro M."/>
            <person name="Sun H."/>
            <person name="Tritt A."/>
            <person name="Yoshinaga Y."/>
            <person name="Zwiers L.-H."/>
            <person name="Turgeon B."/>
            <person name="Goodwin S."/>
            <person name="Spatafora J."/>
            <person name="Crous P."/>
            <person name="Grigoriev I."/>
        </authorList>
    </citation>
    <scope>NUCLEOTIDE SEQUENCE</scope>
    <source>
        <strain evidence="2">CBS 161.51</strain>
    </source>
</reference>
<evidence type="ECO:0000313" key="3">
    <source>
        <dbReference type="Proteomes" id="UP000800038"/>
    </source>
</evidence>
<feature type="region of interest" description="Disordered" evidence="1">
    <location>
        <begin position="66"/>
        <end position="86"/>
    </location>
</feature>
<dbReference type="EMBL" id="ML976017">
    <property type="protein sequence ID" value="KAF1944364.1"/>
    <property type="molecule type" value="Genomic_DNA"/>
</dbReference>
<proteinExistence type="predicted"/>
<dbReference type="Proteomes" id="UP000800038">
    <property type="component" value="Unassembled WGS sequence"/>
</dbReference>
<gene>
    <name evidence="2" type="ORF">EJ02DRAFT_99315</name>
</gene>
<dbReference type="AlphaFoldDB" id="A0A6A5SXC4"/>
<feature type="compositionally biased region" description="Polar residues" evidence="1">
    <location>
        <begin position="75"/>
        <end position="86"/>
    </location>
</feature>
<evidence type="ECO:0000256" key="1">
    <source>
        <dbReference type="SAM" id="MobiDB-lite"/>
    </source>
</evidence>
<evidence type="ECO:0000313" key="2">
    <source>
        <dbReference type="EMBL" id="KAF1944364.1"/>
    </source>
</evidence>
<feature type="region of interest" description="Disordered" evidence="1">
    <location>
        <begin position="34"/>
        <end position="54"/>
    </location>
</feature>
<organism evidence="2 3">
    <name type="scientific">Clathrospora elynae</name>
    <dbReference type="NCBI Taxonomy" id="706981"/>
    <lineage>
        <taxon>Eukaryota</taxon>
        <taxon>Fungi</taxon>
        <taxon>Dikarya</taxon>
        <taxon>Ascomycota</taxon>
        <taxon>Pezizomycotina</taxon>
        <taxon>Dothideomycetes</taxon>
        <taxon>Pleosporomycetidae</taxon>
        <taxon>Pleosporales</taxon>
        <taxon>Diademaceae</taxon>
        <taxon>Clathrospora</taxon>
    </lineage>
</organism>
<protein>
    <submittedName>
        <fullName evidence="2">Uncharacterized protein</fullName>
    </submittedName>
</protein>
<keyword evidence="3" id="KW-1185">Reference proteome</keyword>
<feature type="compositionally biased region" description="Low complexity" evidence="1">
    <location>
        <begin position="34"/>
        <end position="43"/>
    </location>
</feature>
<accession>A0A6A5SXC4</accession>
<name>A0A6A5SXC4_9PLEO</name>
<sequence length="86" mass="9535">MLLTQPWNPPACLTALPIIETSYTAIHPYAHLSSSQSRLGGSRNHIMSTPPRPTLHISVPYSIQKSSHPTRHISHPSTIYPTTQLL</sequence>